<dbReference type="RefSeq" id="WP_064496133.1">
    <property type="nucleotide sequence ID" value="NZ_CP012365.1"/>
</dbReference>
<dbReference type="GO" id="GO:0030430">
    <property type="term" value="C:host cell cytoplasm"/>
    <property type="evidence" value="ECO:0007669"/>
    <property type="project" value="InterPro"/>
</dbReference>
<accession>A0A0K1XGU7</accession>
<dbReference type="STRING" id="1697053.AKN87_01875"/>
<evidence type="ECO:0000313" key="1">
    <source>
        <dbReference type="EMBL" id="AKX60479.1"/>
    </source>
</evidence>
<dbReference type="AlphaFoldDB" id="A0A0K1XGU7"/>
<protein>
    <submittedName>
        <fullName evidence="1">Phage tail protein</fullName>
    </submittedName>
</protein>
<dbReference type="EMBL" id="CP012365">
    <property type="protein sequence ID" value="AKX60479.1"/>
    <property type="molecule type" value="Genomic_DNA"/>
</dbReference>
<keyword evidence="2" id="KW-1185">Reference proteome</keyword>
<dbReference type="InterPro" id="IPR006487">
    <property type="entry name" value="Phage_lambda_L"/>
</dbReference>
<reference evidence="1 2" key="1">
    <citation type="journal article" date="2015" name="Genome Announc.">
        <title>Genome Sequences of Oblitimonas alkaliphila gen. nov. sp. nov. (Proposed), a Novel Bacterium of the Pseudomonadaceae Family.</title>
        <authorList>
            <person name="Lauer A.C."/>
            <person name="Nicholson A.C."/>
            <person name="Humrighouse B.W."/>
            <person name="Emery B."/>
            <person name="Drobish A."/>
            <person name="Juieng P."/>
            <person name="Loparev V."/>
            <person name="McQuiston J.R."/>
        </authorList>
    </citation>
    <scope>NUCLEOTIDE SEQUENCE [LARGE SCALE GENOMIC DNA]</scope>
    <source>
        <strain evidence="1 2">E5571</strain>
    </source>
</reference>
<sequence length="230" mass="25010">MMLTADYQLLEPGAEVQMLEVDCTGFGGDMLRFHAHDAGPIIWQGHVYQPWPCALEGAELTGHGAAPTPTLSLANVDLSITALCLHFNDLTHAKVTIRETFSHYLDADNFPSGNAKADPEQEAISIWYIDHKASENDEMVVFSLSSPADLDGQMLPARQIHSLCQWAITGGYRGPDCGYLGTAKFTETGEVTDDPALDKCGGCLHDCKKRFGEHEELPFGGFPASSLIRA</sequence>
<dbReference type="Proteomes" id="UP000063953">
    <property type="component" value="Chromosome"/>
</dbReference>
<dbReference type="Pfam" id="PF05100">
    <property type="entry name" value="Phage_tail_L"/>
    <property type="match status" value="1"/>
</dbReference>
<name>A0A0K1XGU7_9GAMM</name>
<dbReference type="PATRIC" id="fig|1698449.3.peg.2319"/>
<dbReference type="GO" id="GO:0051536">
    <property type="term" value="F:iron-sulfur cluster binding"/>
    <property type="evidence" value="ECO:0007669"/>
    <property type="project" value="InterPro"/>
</dbReference>
<dbReference type="GO" id="GO:0046718">
    <property type="term" value="P:symbiont entry into host cell"/>
    <property type="evidence" value="ECO:0007669"/>
    <property type="project" value="InterPro"/>
</dbReference>
<dbReference type="NCBIfam" id="TIGR01600">
    <property type="entry name" value="phage_tail_L"/>
    <property type="match status" value="1"/>
</dbReference>
<organism evidence="1 2">
    <name type="scientific">Thiopseudomonas alkaliphila</name>
    <dbReference type="NCBI Taxonomy" id="1697053"/>
    <lineage>
        <taxon>Bacteria</taxon>
        <taxon>Pseudomonadati</taxon>
        <taxon>Pseudomonadota</taxon>
        <taxon>Gammaproteobacteria</taxon>
        <taxon>Pseudomonadales</taxon>
        <taxon>Pseudomonadaceae</taxon>
        <taxon>Thiopseudomonas</taxon>
    </lineage>
</organism>
<evidence type="ECO:0000313" key="2">
    <source>
        <dbReference type="Proteomes" id="UP000063953"/>
    </source>
</evidence>
<gene>
    <name evidence="1" type="ORF">AKN88_11490</name>
</gene>
<proteinExistence type="predicted"/>